<dbReference type="Proteomes" id="UP000250079">
    <property type="component" value="Chromosome"/>
</dbReference>
<dbReference type="AlphaFoldDB" id="A0A2Z2NZQ9"/>
<proteinExistence type="predicted"/>
<gene>
    <name evidence="1" type="ORF">IMCC3135_26065</name>
</gene>
<sequence>MTKIAEYARVLYERHGNEAEVEAAQKARQFEEAGNSEEAERWRAVRTAINEMRGPHES</sequence>
<dbReference type="EMBL" id="CP018632">
    <property type="protein sequence ID" value="ASJ75268.1"/>
    <property type="molecule type" value="Genomic_DNA"/>
</dbReference>
<evidence type="ECO:0000313" key="2">
    <source>
        <dbReference type="Proteomes" id="UP000250079"/>
    </source>
</evidence>
<reference evidence="1 2" key="1">
    <citation type="submission" date="2016-12" db="EMBL/GenBank/DDBJ databases">
        <authorList>
            <person name="Song W.-J."/>
            <person name="Kurnit D.M."/>
        </authorList>
    </citation>
    <scope>NUCLEOTIDE SEQUENCE [LARGE SCALE GENOMIC DNA]</scope>
    <source>
        <strain evidence="1 2">IMCC3135</strain>
    </source>
</reference>
<evidence type="ECO:0000313" key="1">
    <source>
        <dbReference type="EMBL" id="ASJ75268.1"/>
    </source>
</evidence>
<protein>
    <submittedName>
        <fullName evidence="1">Uncharacterized protein</fullName>
    </submittedName>
</protein>
<keyword evidence="2" id="KW-1185">Reference proteome</keyword>
<name>A0A2Z2NZQ9_9GAMM</name>
<organism evidence="1 2">
    <name type="scientific">Granulosicoccus antarcticus IMCC3135</name>
    <dbReference type="NCBI Taxonomy" id="1192854"/>
    <lineage>
        <taxon>Bacteria</taxon>
        <taxon>Pseudomonadati</taxon>
        <taxon>Pseudomonadota</taxon>
        <taxon>Gammaproteobacteria</taxon>
        <taxon>Chromatiales</taxon>
        <taxon>Granulosicoccaceae</taxon>
        <taxon>Granulosicoccus</taxon>
    </lineage>
</organism>
<accession>A0A2Z2NZQ9</accession>
<dbReference type="KEGG" id="gai:IMCC3135_26065"/>